<organism evidence="1 2">
    <name type="scientific">Trichoderma asperellum (strain ATCC 204424 / CBS 433.97 / NBRC 101777)</name>
    <dbReference type="NCBI Taxonomy" id="1042311"/>
    <lineage>
        <taxon>Eukaryota</taxon>
        <taxon>Fungi</taxon>
        <taxon>Dikarya</taxon>
        <taxon>Ascomycota</taxon>
        <taxon>Pezizomycotina</taxon>
        <taxon>Sordariomycetes</taxon>
        <taxon>Hypocreomycetidae</taxon>
        <taxon>Hypocreales</taxon>
        <taxon>Hypocreaceae</taxon>
        <taxon>Trichoderma</taxon>
    </lineage>
</organism>
<evidence type="ECO:0000313" key="2">
    <source>
        <dbReference type="Proteomes" id="UP000240493"/>
    </source>
</evidence>
<proteinExistence type="predicted"/>
<dbReference type="Proteomes" id="UP000240493">
    <property type="component" value="Unassembled WGS sequence"/>
</dbReference>
<sequence>MVMGDSGHQVVCLSVALFRGCAGLGGEEMAPATKRLRSSGRVLRRALFVVSDGVSYGLAPRPRGSVAAVDAPLRLAKAAGMETGELGAGKMRAPQRKVVTRLWPAVAALHCTAIRHDAMLCYGMHCAESSKATGTKQRPKEGCAVE</sequence>
<name>A0A2T3YW79_TRIA4</name>
<protein>
    <submittedName>
        <fullName evidence="1">Uncharacterized protein</fullName>
    </submittedName>
</protein>
<accession>A0A2T3YW79</accession>
<keyword evidence="2" id="KW-1185">Reference proteome</keyword>
<reference evidence="1 2" key="1">
    <citation type="submission" date="2016-07" db="EMBL/GenBank/DDBJ databases">
        <title>Multiple horizontal gene transfer events from other fungi enriched the ability of initially mycotrophic Trichoderma (Ascomycota) to feed on dead plant biomass.</title>
        <authorList>
            <consortium name="DOE Joint Genome Institute"/>
            <person name="Aerts A."/>
            <person name="Atanasova L."/>
            <person name="Chenthamara K."/>
            <person name="Zhang J."/>
            <person name="Grujic M."/>
            <person name="Henrissat B."/>
            <person name="Kuo A."/>
            <person name="Salamov A."/>
            <person name="Lipzen A."/>
            <person name="Labutti K."/>
            <person name="Barry K."/>
            <person name="Miao Y."/>
            <person name="Rahimi M.J."/>
            <person name="Shen Q."/>
            <person name="Grigoriev I.V."/>
            <person name="Kubicek C.P."/>
            <person name="Druzhinina I.S."/>
        </authorList>
    </citation>
    <scope>NUCLEOTIDE SEQUENCE [LARGE SCALE GENOMIC DNA]</scope>
    <source>
        <strain evidence="1 2">CBS 433.97</strain>
    </source>
</reference>
<dbReference type="EMBL" id="KZ679269">
    <property type="protein sequence ID" value="PTB36821.1"/>
    <property type="molecule type" value="Genomic_DNA"/>
</dbReference>
<gene>
    <name evidence="1" type="ORF">M441DRAFT_270107</name>
</gene>
<evidence type="ECO:0000313" key="1">
    <source>
        <dbReference type="EMBL" id="PTB36821.1"/>
    </source>
</evidence>
<dbReference type="AlphaFoldDB" id="A0A2T3YW79"/>